<evidence type="ECO:0000259" key="2">
    <source>
        <dbReference type="Pfam" id="PF01738"/>
    </source>
</evidence>
<evidence type="ECO:0000256" key="1">
    <source>
        <dbReference type="SAM" id="Phobius"/>
    </source>
</evidence>
<feature type="transmembrane region" description="Helical" evidence="1">
    <location>
        <begin position="12"/>
        <end position="34"/>
    </location>
</feature>
<dbReference type="AlphaFoldDB" id="A0A381R9U8"/>
<dbReference type="GO" id="GO:0016787">
    <property type="term" value="F:hydrolase activity"/>
    <property type="evidence" value="ECO:0007669"/>
    <property type="project" value="InterPro"/>
</dbReference>
<dbReference type="EMBL" id="UINC01001732">
    <property type="protein sequence ID" value="SUZ87609.1"/>
    <property type="molecule type" value="Genomic_DNA"/>
</dbReference>
<reference evidence="3" key="1">
    <citation type="submission" date="2018-05" db="EMBL/GenBank/DDBJ databases">
        <authorList>
            <person name="Lanie J.A."/>
            <person name="Ng W.-L."/>
            <person name="Kazmierczak K.M."/>
            <person name="Andrzejewski T.M."/>
            <person name="Davidsen T.M."/>
            <person name="Wayne K.J."/>
            <person name="Tettelin H."/>
            <person name="Glass J.I."/>
            <person name="Rusch D."/>
            <person name="Podicherti R."/>
            <person name="Tsui H.-C.T."/>
            <person name="Winkler M.E."/>
        </authorList>
    </citation>
    <scope>NUCLEOTIDE SEQUENCE</scope>
</reference>
<name>A0A381R9U8_9ZZZZ</name>
<dbReference type="InterPro" id="IPR002925">
    <property type="entry name" value="Dienelactn_hydro"/>
</dbReference>
<dbReference type="InterPro" id="IPR029058">
    <property type="entry name" value="AB_hydrolase_fold"/>
</dbReference>
<protein>
    <recommendedName>
        <fullName evidence="2">Dienelactone hydrolase domain-containing protein</fullName>
    </recommendedName>
</protein>
<gene>
    <name evidence="3" type="ORF">METZ01_LOCUS40463</name>
</gene>
<dbReference type="Gene3D" id="3.40.50.1820">
    <property type="entry name" value="alpha/beta hydrolase"/>
    <property type="match status" value="1"/>
</dbReference>
<dbReference type="PANTHER" id="PTHR46623">
    <property type="entry name" value="CARBOXYMETHYLENEBUTENOLIDASE-RELATED"/>
    <property type="match status" value="1"/>
</dbReference>
<keyword evidence="1" id="KW-0472">Membrane</keyword>
<accession>A0A381R9U8</accession>
<proteinExistence type="predicted"/>
<dbReference type="SUPFAM" id="SSF53474">
    <property type="entry name" value="alpha/beta-Hydrolases"/>
    <property type="match status" value="1"/>
</dbReference>
<dbReference type="Pfam" id="PF01738">
    <property type="entry name" value="DLH"/>
    <property type="match status" value="1"/>
</dbReference>
<dbReference type="InterPro" id="IPR051049">
    <property type="entry name" value="Dienelactone_hydrolase-like"/>
</dbReference>
<sequence>MLLPPGLTVIRHTIMFLVMAMITSIAALGTQIALPASGDDARTRLENSPRHTEWVTIESRGDKIEAYVVYPERSDNAPVVVVIHEIYGLNDWARSVADQLAAEGFIAIAPDMLSGKGPNNTGSASLDRQSAVSLMRSLQPTEVIRRINMSVEHATMLPAATQRFGIIGFCWGGSTSFNFATTRDDLGAAVVYYGTSPSKESLRRIQAPIQGFYGGDDQRVNATIEPAQAEMDRLGKLYEANIYEGAGHGFLRAQADRDGANMAASEIAWPATVAFLQTELEAR</sequence>
<feature type="domain" description="Dienelactone hydrolase" evidence="2">
    <location>
        <begin position="64"/>
        <end position="279"/>
    </location>
</feature>
<keyword evidence="1" id="KW-0812">Transmembrane</keyword>
<organism evidence="3">
    <name type="scientific">marine metagenome</name>
    <dbReference type="NCBI Taxonomy" id="408172"/>
    <lineage>
        <taxon>unclassified sequences</taxon>
        <taxon>metagenomes</taxon>
        <taxon>ecological metagenomes</taxon>
    </lineage>
</organism>
<evidence type="ECO:0000313" key="3">
    <source>
        <dbReference type="EMBL" id="SUZ87609.1"/>
    </source>
</evidence>
<keyword evidence="1" id="KW-1133">Transmembrane helix</keyword>
<dbReference type="PANTHER" id="PTHR46623:SF6">
    <property type="entry name" value="ALPHA_BETA-HYDROLASES SUPERFAMILY PROTEIN"/>
    <property type="match status" value="1"/>
</dbReference>